<dbReference type="KEGG" id="tsph:KIH39_15725"/>
<keyword evidence="2" id="KW-0732">Signal</keyword>
<organism evidence="3 4">
    <name type="scientific">Telmatocola sphagniphila</name>
    <dbReference type="NCBI Taxonomy" id="1123043"/>
    <lineage>
        <taxon>Bacteria</taxon>
        <taxon>Pseudomonadati</taxon>
        <taxon>Planctomycetota</taxon>
        <taxon>Planctomycetia</taxon>
        <taxon>Gemmatales</taxon>
        <taxon>Gemmataceae</taxon>
    </lineage>
</organism>
<proteinExistence type="predicted"/>
<reference evidence="3" key="1">
    <citation type="submission" date="2021-05" db="EMBL/GenBank/DDBJ databases">
        <title>Complete genome sequence of the cellulolytic planctomycete Telmatocola sphagniphila SP2T and characterization of the first cellulase from planctomycetes.</title>
        <authorList>
            <person name="Rakitin A.L."/>
            <person name="Beletsky A.V."/>
            <person name="Naumoff D.G."/>
            <person name="Kulichevskaya I.S."/>
            <person name="Mardanov A.V."/>
            <person name="Ravin N.V."/>
            <person name="Dedysh S.N."/>
        </authorList>
    </citation>
    <scope>NUCLEOTIDE SEQUENCE</scope>
    <source>
        <strain evidence="3">SP2T</strain>
    </source>
</reference>
<name>A0A8E6B265_9BACT</name>
<feature type="signal peptide" evidence="2">
    <location>
        <begin position="1"/>
        <end position="24"/>
    </location>
</feature>
<feature type="region of interest" description="Disordered" evidence="1">
    <location>
        <begin position="163"/>
        <end position="215"/>
    </location>
</feature>
<dbReference type="EMBL" id="CP074694">
    <property type="protein sequence ID" value="QVL30301.1"/>
    <property type="molecule type" value="Genomic_DNA"/>
</dbReference>
<gene>
    <name evidence="3" type="ORF">KIH39_15725</name>
</gene>
<protein>
    <submittedName>
        <fullName evidence="3">Uncharacterized protein</fullName>
    </submittedName>
</protein>
<dbReference type="Proteomes" id="UP000676194">
    <property type="component" value="Chromosome"/>
</dbReference>
<feature type="chain" id="PRO_5034916006" evidence="2">
    <location>
        <begin position="25"/>
        <end position="215"/>
    </location>
</feature>
<dbReference type="AlphaFoldDB" id="A0A8E6B265"/>
<evidence type="ECO:0000256" key="2">
    <source>
        <dbReference type="SAM" id="SignalP"/>
    </source>
</evidence>
<evidence type="ECO:0000256" key="1">
    <source>
        <dbReference type="SAM" id="MobiDB-lite"/>
    </source>
</evidence>
<feature type="region of interest" description="Disordered" evidence="1">
    <location>
        <begin position="77"/>
        <end position="127"/>
    </location>
</feature>
<accession>A0A8E6B265</accession>
<sequence>MKALFLKSIFGISTLLVVADSASACDHPRHGAHASYPQVCYVQAVPSMAQPMMQPQAPIPPQAPMAYAQPNYAQPVPTIPQPVMPQAPTPPQAPTSQAQSNYANPVSNLPQAPVPPQAPITPQITPANFQTPIRVGQTPINERELPDDVKALIREAVKQALENQKRELMEGNRGAAIQPPSRESSDNRAIPSVIKPMDQDLAAASRPAISSGDRP</sequence>
<dbReference type="RefSeq" id="WP_213494178.1">
    <property type="nucleotide sequence ID" value="NZ_CP074694.1"/>
</dbReference>
<feature type="compositionally biased region" description="Pro residues" evidence="1">
    <location>
        <begin position="77"/>
        <end position="93"/>
    </location>
</feature>
<evidence type="ECO:0000313" key="3">
    <source>
        <dbReference type="EMBL" id="QVL30301.1"/>
    </source>
</evidence>
<evidence type="ECO:0000313" key="4">
    <source>
        <dbReference type="Proteomes" id="UP000676194"/>
    </source>
</evidence>
<keyword evidence="4" id="KW-1185">Reference proteome</keyword>